<dbReference type="InterPro" id="IPR036982">
    <property type="entry name" value="Deoxyhypusine_synthase_sf"/>
</dbReference>
<dbReference type="AlphaFoldDB" id="A0A1J4MP35"/>
<evidence type="ECO:0000256" key="8">
    <source>
        <dbReference type="ARBA" id="ARBA00023256"/>
    </source>
</evidence>
<dbReference type="PANTHER" id="PTHR11703:SF0">
    <property type="entry name" value="DEOXYHYPUSINE SYNTHASE"/>
    <property type="match status" value="1"/>
</dbReference>
<dbReference type="SUPFAM" id="SSF52467">
    <property type="entry name" value="DHS-like NAD/FAD-binding domain"/>
    <property type="match status" value="1"/>
</dbReference>
<comment type="cofactor">
    <cofactor evidence="2">
        <name>NAD(+)</name>
        <dbReference type="ChEBI" id="CHEBI:57540"/>
    </cofactor>
</comment>
<evidence type="ECO:0000313" key="9">
    <source>
        <dbReference type="EMBL" id="OII75936.1"/>
    </source>
</evidence>
<dbReference type="InterPro" id="IPR002773">
    <property type="entry name" value="Deoxyhypusine_synthase"/>
</dbReference>
<evidence type="ECO:0000256" key="6">
    <source>
        <dbReference type="ARBA" id="ARBA00022679"/>
    </source>
</evidence>
<evidence type="ECO:0000256" key="3">
    <source>
        <dbReference type="ARBA" id="ARBA00005041"/>
    </source>
</evidence>
<dbReference type="PANTHER" id="PTHR11703">
    <property type="entry name" value="DEOXYHYPUSINE SYNTHASE"/>
    <property type="match status" value="1"/>
</dbReference>
<comment type="pathway">
    <text evidence="3">Protein modification; eIF5A hypusination.</text>
</comment>
<dbReference type="EMBL" id="LRBS01000072">
    <property type="protein sequence ID" value="OII75936.1"/>
    <property type="molecule type" value="Genomic_DNA"/>
</dbReference>
<dbReference type="GO" id="GO:0034038">
    <property type="term" value="F:deoxyhypusine synthase activity"/>
    <property type="evidence" value="ECO:0007669"/>
    <property type="project" value="UniProtKB-EC"/>
</dbReference>
<dbReference type="Gene3D" id="3.40.910.10">
    <property type="entry name" value="Deoxyhypusine synthase"/>
    <property type="match status" value="1"/>
</dbReference>
<gene>
    <name evidence="9" type="ORF">cand_002670</name>
</gene>
<comment type="catalytic activity">
    <reaction evidence="1">
        <text>[eIF5A protein]-L-lysine + spermidine = [eIF5A protein]-deoxyhypusine + propane-1,3-diamine</text>
        <dbReference type="Rhea" id="RHEA:33299"/>
        <dbReference type="Rhea" id="RHEA-COMP:10143"/>
        <dbReference type="Rhea" id="RHEA-COMP:10144"/>
        <dbReference type="ChEBI" id="CHEBI:29969"/>
        <dbReference type="ChEBI" id="CHEBI:57484"/>
        <dbReference type="ChEBI" id="CHEBI:57834"/>
        <dbReference type="ChEBI" id="CHEBI:82657"/>
        <dbReference type="EC" id="2.5.1.46"/>
    </reaction>
</comment>
<evidence type="ECO:0000256" key="4">
    <source>
        <dbReference type="ARBA" id="ARBA00009892"/>
    </source>
</evidence>
<protein>
    <recommendedName>
        <fullName evidence="5">deoxyhypusine synthase</fullName>
        <ecNumber evidence="5">2.5.1.46</ecNumber>
    </recommendedName>
</protein>
<evidence type="ECO:0000256" key="1">
    <source>
        <dbReference type="ARBA" id="ARBA00000952"/>
    </source>
</evidence>
<comment type="similarity">
    <text evidence="4">Belongs to the deoxyhypusine synthase family.</text>
</comment>
<keyword evidence="7" id="KW-0520">NAD</keyword>
<dbReference type="Pfam" id="PF01916">
    <property type="entry name" value="DS"/>
    <property type="match status" value="1"/>
</dbReference>
<comment type="caution">
    <text evidence="9">The sequence shown here is derived from an EMBL/GenBank/DDBJ whole genome shotgun (WGS) entry which is preliminary data.</text>
</comment>
<dbReference type="InterPro" id="IPR029035">
    <property type="entry name" value="DHS-like_NAD/FAD-binding_dom"/>
</dbReference>
<dbReference type="GO" id="GO:0005737">
    <property type="term" value="C:cytoplasm"/>
    <property type="evidence" value="ECO:0007669"/>
    <property type="project" value="TreeGrafter"/>
</dbReference>
<keyword evidence="8" id="KW-0386">Hypusine biosynthesis</keyword>
<keyword evidence="6" id="KW-0808">Transferase</keyword>
<reference evidence="9 10" key="1">
    <citation type="submission" date="2016-10" db="EMBL/GenBank/DDBJ databases">
        <title>Reductive evolution of mitochondrial metabolism and differential evolution of invasion-related proteins in Cryptosporidium.</title>
        <authorList>
            <person name="Liu S."/>
            <person name="Roellig D.M."/>
            <person name="Guo Y."/>
            <person name="Li N."/>
            <person name="Frace M.A."/>
            <person name="Tang K."/>
            <person name="Zhang L."/>
            <person name="Feng Y."/>
            <person name="Xiao L."/>
        </authorList>
    </citation>
    <scope>NUCLEOTIDE SEQUENCE [LARGE SCALE GENOMIC DNA]</scope>
    <source>
        <strain evidence="9">30847</strain>
    </source>
</reference>
<dbReference type="RefSeq" id="XP_067067782.1">
    <property type="nucleotide sequence ID" value="XM_067210515.1"/>
</dbReference>
<accession>A0A1J4MP35</accession>
<dbReference type="Proteomes" id="UP000186804">
    <property type="component" value="Unassembled WGS sequence"/>
</dbReference>
<evidence type="ECO:0000256" key="5">
    <source>
        <dbReference type="ARBA" id="ARBA00012683"/>
    </source>
</evidence>
<evidence type="ECO:0000256" key="7">
    <source>
        <dbReference type="ARBA" id="ARBA00023027"/>
    </source>
</evidence>
<dbReference type="VEuPathDB" id="CryptoDB:cand_002670"/>
<proteinExistence type="inferred from homology"/>
<evidence type="ECO:0000256" key="2">
    <source>
        <dbReference type="ARBA" id="ARBA00001911"/>
    </source>
</evidence>
<sequence length="372" mass="42304">MNIGNMQRVPKEAISNILVHSDPIDNNQIITGPHLKNKDITIEDYTKNLNSMGFQASNLGKVIEEVNKMLEWRLSDDPMDSDEYPPYDNKEFRKSVKCTIWLSFTSNMISSGLRELFVYLAKNKLVDVIVTSAGGVEEDFIKVHGNTYLGDFSMKGSYLRNKGWNRIGNLLVPNQNYVDFESWLQPLLDEMLEIQKKDSFNWTPSKMINFLGRKINNEQSLYYWCYINEIPVFCPGITDGSIGDNLFFHTYRNPGLKIDVVEDIRHINDIALRIKKSGIIILGGGTPKHHVCNANLMRNGADYAVYISTATEYDGSDSGASPDEAISWGKIREKSAPIKVFGDATILFPLIFYSTFYRYNKDSVSDENIKVL</sequence>
<dbReference type="GeneID" id="92364452"/>
<keyword evidence="10" id="KW-1185">Reference proteome</keyword>
<evidence type="ECO:0000313" key="10">
    <source>
        <dbReference type="Proteomes" id="UP000186804"/>
    </source>
</evidence>
<dbReference type="EC" id="2.5.1.46" evidence="5"/>
<dbReference type="OrthoDB" id="294378at2759"/>
<dbReference type="FunFam" id="3.40.910.10:FF:000001">
    <property type="entry name" value="Probable deoxyhypusine synthase"/>
    <property type="match status" value="1"/>
</dbReference>
<dbReference type="NCBIfam" id="TIGR00321">
    <property type="entry name" value="dhys"/>
    <property type="match status" value="1"/>
</dbReference>
<organism evidence="9 10">
    <name type="scientific">Cryptosporidium andersoni</name>
    <dbReference type="NCBI Taxonomy" id="117008"/>
    <lineage>
        <taxon>Eukaryota</taxon>
        <taxon>Sar</taxon>
        <taxon>Alveolata</taxon>
        <taxon>Apicomplexa</taxon>
        <taxon>Conoidasida</taxon>
        <taxon>Coccidia</taxon>
        <taxon>Eucoccidiorida</taxon>
        <taxon>Eimeriorina</taxon>
        <taxon>Cryptosporidiidae</taxon>
        <taxon>Cryptosporidium</taxon>
    </lineage>
</organism>
<name>A0A1J4MP35_9CRYT</name>